<reference evidence="8 9" key="2">
    <citation type="submission" date="2018-11" db="EMBL/GenBank/DDBJ databases">
        <authorList>
            <consortium name="Pathogen Informatics"/>
        </authorList>
    </citation>
    <scope>NUCLEOTIDE SEQUENCE [LARGE SCALE GENOMIC DNA]</scope>
</reference>
<dbReference type="InterPro" id="IPR010304">
    <property type="entry name" value="SMN_Tudor"/>
</dbReference>
<keyword evidence="3" id="KW-0507">mRNA processing</keyword>
<dbReference type="OrthoDB" id="6247936at2759"/>
<dbReference type="SMART" id="SM00333">
    <property type="entry name" value="TUDOR"/>
    <property type="match status" value="1"/>
</dbReference>
<dbReference type="InterPro" id="IPR002999">
    <property type="entry name" value="Tudor"/>
</dbReference>
<name>A0A0R3X002_HYDTA</name>
<evidence type="ECO:0000256" key="6">
    <source>
        <dbReference type="SAM" id="MobiDB-lite"/>
    </source>
</evidence>
<proteinExistence type="inferred from homology"/>
<dbReference type="GO" id="GO:0003723">
    <property type="term" value="F:RNA binding"/>
    <property type="evidence" value="ECO:0007669"/>
    <property type="project" value="InterPro"/>
</dbReference>
<dbReference type="AlphaFoldDB" id="A0A0R3X002"/>
<sequence>MLSRGDGCIFERTDGVPPEFGIVGDVDDVNNLVHISTADKSCCVKKSRVTKLESASNDIISQCLDSLNKNFITMQLETSKMLKDEADDLAFYQDPRISGRPRGENEDLCESMNKLSTSDGSQGVVEKRQEGSRRKWQVGDLCLCQWCEDGKWYFAKIIDINDGTGCCDVEFLYYGNEQHFISLDQIHRVEASSWKLVEDEDNTLAAQDLLSTAGMKSDEENLPTVLEPSTQSEKSDVKDTLVQDKRSSRRSELKSSNGPVLSHFWRSFLLETYGNDESAVRNLLYSWYICGYQTGYTMVCILQISLS</sequence>
<dbReference type="GO" id="GO:0008380">
    <property type="term" value="P:RNA splicing"/>
    <property type="evidence" value="ECO:0007669"/>
    <property type="project" value="UniProtKB-KW"/>
</dbReference>
<evidence type="ECO:0000259" key="7">
    <source>
        <dbReference type="PROSITE" id="PS50304"/>
    </source>
</evidence>
<evidence type="ECO:0000256" key="3">
    <source>
        <dbReference type="ARBA" id="ARBA00022664"/>
    </source>
</evidence>
<evidence type="ECO:0000256" key="2">
    <source>
        <dbReference type="ARBA" id="ARBA00005371"/>
    </source>
</evidence>
<gene>
    <name evidence="8" type="ORF">TTAC_LOCUS6401</name>
</gene>
<feature type="compositionally biased region" description="Basic and acidic residues" evidence="6">
    <location>
        <begin position="233"/>
        <end position="253"/>
    </location>
</feature>
<dbReference type="Gene3D" id="2.30.30.140">
    <property type="match status" value="1"/>
</dbReference>
<dbReference type="Proteomes" id="UP000274429">
    <property type="component" value="Unassembled WGS sequence"/>
</dbReference>
<organism evidence="10">
    <name type="scientific">Hydatigena taeniaeformis</name>
    <name type="common">Feline tapeworm</name>
    <name type="synonym">Taenia taeniaeformis</name>
    <dbReference type="NCBI Taxonomy" id="6205"/>
    <lineage>
        <taxon>Eukaryota</taxon>
        <taxon>Metazoa</taxon>
        <taxon>Spiralia</taxon>
        <taxon>Lophotrochozoa</taxon>
        <taxon>Platyhelminthes</taxon>
        <taxon>Cestoda</taxon>
        <taxon>Eucestoda</taxon>
        <taxon>Cyclophyllidea</taxon>
        <taxon>Taeniidae</taxon>
        <taxon>Hydatigera</taxon>
    </lineage>
</organism>
<keyword evidence="5" id="KW-0539">Nucleus</keyword>
<evidence type="ECO:0000313" key="8">
    <source>
        <dbReference type="EMBL" id="VDM30602.1"/>
    </source>
</evidence>
<protein>
    <submittedName>
        <fullName evidence="10">Tudor domain-containing protein</fullName>
    </submittedName>
</protein>
<feature type="domain" description="Tudor" evidence="7">
    <location>
        <begin position="135"/>
        <end position="195"/>
    </location>
</feature>
<dbReference type="PROSITE" id="PS50304">
    <property type="entry name" value="TUDOR"/>
    <property type="match status" value="1"/>
</dbReference>
<evidence type="ECO:0000256" key="4">
    <source>
        <dbReference type="ARBA" id="ARBA00023187"/>
    </source>
</evidence>
<dbReference type="EMBL" id="UYWX01020301">
    <property type="protein sequence ID" value="VDM30602.1"/>
    <property type="molecule type" value="Genomic_DNA"/>
</dbReference>
<dbReference type="WBParaSite" id="TTAC_0000641601-mRNA-1">
    <property type="protein sequence ID" value="TTAC_0000641601-mRNA-1"/>
    <property type="gene ID" value="TTAC_0000641601"/>
</dbReference>
<dbReference type="GO" id="GO:0005737">
    <property type="term" value="C:cytoplasm"/>
    <property type="evidence" value="ECO:0007669"/>
    <property type="project" value="InterPro"/>
</dbReference>
<dbReference type="Pfam" id="PF06003">
    <property type="entry name" value="SMN_Tudor"/>
    <property type="match status" value="1"/>
</dbReference>
<comment type="similarity">
    <text evidence="2">Belongs to the SMN family.</text>
</comment>
<evidence type="ECO:0000256" key="5">
    <source>
        <dbReference type="ARBA" id="ARBA00023242"/>
    </source>
</evidence>
<evidence type="ECO:0000313" key="9">
    <source>
        <dbReference type="Proteomes" id="UP000274429"/>
    </source>
</evidence>
<reference evidence="10" key="1">
    <citation type="submission" date="2017-02" db="UniProtKB">
        <authorList>
            <consortium name="WormBaseParasite"/>
        </authorList>
    </citation>
    <scope>IDENTIFICATION</scope>
</reference>
<evidence type="ECO:0000313" key="10">
    <source>
        <dbReference type="WBParaSite" id="TTAC_0000641601-mRNA-1"/>
    </source>
</evidence>
<accession>A0A0R3X002</accession>
<comment type="subcellular location">
    <subcellularLocation>
        <location evidence="1">Nucleus</location>
        <location evidence="1">Cajal body</location>
    </subcellularLocation>
</comment>
<dbReference type="SUPFAM" id="SSF63748">
    <property type="entry name" value="Tudor/PWWP/MBT"/>
    <property type="match status" value="1"/>
</dbReference>
<dbReference type="GO" id="GO:0015030">
    <property type="term" value="C:Cajal body"/>
    <property type="evidence" value="ECO:0007669"/>
    <property type="project" value="UniProtKB-SubCell"/>
</dbReference>
<feature type="region of interest" description="Disordered" evidence="6">
    <location>
        <begin position="220"/>
        <end position="257"/>
    </location>
</feature>
<keyword evidence="4" id="KW-0508">mRNA splicing</keyword>
<dbReference type="GO" id="GO:0006397">
    <property type="term" value="P:mRNA processing"/>
    <property type="evidence" value="ECO:0007669"/>
    <property type="project" value="UniProtKB-KW"/>
</dbReference>
<keyword evidence="9" id="KW-1185">Reference proteome</keyword>
<dbReference type="STRING" id="6205.A0A0R3X002"/>
<evidence type="ECO:0000256" key="1">
    <source>
        <dbReference type="ARBA" id="ARBA00004408"/>
    </source>
</evidence>